<protein>
    <submittedName>
        <fullName evidence="1">Uncharacterized protein</fullName>
    </submittedName>
</protein>
<reference evidence="1" key="2">
    <citation type="journal article" date="2015" name="Fish Shellfish Immunol.">
        <title>Early steps in the European eel (Anguilla anguilla)-Vibrio vulnificus interaction in the gills: Role of the RtxA13 toxin.</title>
        <authorList>
            <person name="Callol A."/>
            <person name="Pajuelo D."/>
            <person name="Ebbesson L."/>
            <person name="Teles M."/>
            <person name="MacKenzie S."/>
            <person name="Amaro C."/>
        </authorList>
    </citation>
    <scope>NUCLEOTIDE SEQUENCE</scope>
</reference>
<proteinExistence type="predicted"/>
<sequence>MQLVANKGSHQAPFCSGISFVSLEWYSILQKPLFCSNSCTLCLP</sequence>
<organism evidence="1">
    <name type="scientific">Anguilla anguilla</name>
    <name type="common">European freshwater eel</name>
    <name type="synonym">Muraena anguilla</name>
    <dbReference type="NCBI Taxonomy" id="7936"/>
    <lineage>
        <taxon>Eukaryota</taxon>
        <taxon>Metazoa</taxon>
        <taxon>Chordata</taxon>
        <taxon>Craniata</taxon>
        <taxon>Vertebrata</taxon>
        <taxon>Euteleostomi</taxon>
        <taxon>Actinopterygii</taxon>
        <taxon>Neopterygii</taxon>
        <taxon>Teleostei</taxon>
        <taxon>Anguilliformes</taxon>
        <taxon>Anguillidae</taxon>
        <taxon>Anguilla</taxon>
    </lineage>
</organism>
<accession>A0A0E9XAQ1</accession>
<evidence type="ECO:0000313" key="1">
    <source>
        <dbReference type="EMBL" id="JAH98905.1"/>
    </source>
</evidence>
<name>A0A0E9XAQ1_ANGAN</name>
<dbReference type="AlphaFoldDB" id="A0A0E9XAQ1"/>
<dbReference type="EMBL" id="GBXM01009672">
    <property type="protein sequence ID" value="JAH98905.1"/>
    <property type="molecule type" value="Transcribed_RNA"/>
</dbReference>
<reference evidence="1" key="1">
    <citation type="submission" date="2014-11" db="EMBL/GenBank/DDBJ databases">
        <authorList>
            <person name="Amaro Gonzalez C."/>
        </authorList>
    </citation>
    <scope>NUCLEOTIDE SEQUENCE</scope>
</reference>